<dbReference type="OrthoDB" id="10481892at2759"/>
<keyword evidence="2" id="KW-1185">Reference proteome</keyword>
<dbReference type="EMBL" id="NCKW01000009">
    <property type="protein sequence ID" value="POM81852.1"/>
    <property type="molecule type" value="Genomic_DNA"/>
</dbReference>
<dbReference type="AlphaFoldDB" id="A0A2P4YVN1"/>
<evidence type="ECO:0000313" key="2">
    <source>
        <dbReference type="Proteomes" id="UP000237271"/>
    </source>
</evidence>
<reference evidence="1 2" key="1">
    <citation type="journal article" date="2017" name="Genome Biol. Evol.">
        <title>Phytophthora megakarya and P. palmivora, closely related causal agents of cacao black pod rot, underwent increases in genome sizes and gene numbers by different mechanisms.</title>
        <authorList>
            <person name="Ali S.S."/>
            <person name="Shao J."/>
            <person name="Lary D.J."/>
            <person name="Kronmiller B."/>
            <person name="Shen D."/>
            <person name="Strem M.D."/>
            <person name="Amoako-Attah I."/>
            <person name="Akrofi A.Y."/>
            <person name="Begoude B.A."/>
            <person name="Ten Hoopen G.M."/>
            <person name="Coulibaly K."/>
            <person name="Kebe B.I."/>
            <person name="Melnick R.L."/>
            <person name="Guiltinan M.J."/>
            <person name="Tyler B.M."/>
            <person name="Meinhardt L.W."/>
            <person name="Bailey B.A."/>
        </authorList>
    </citation>
    <scope>NUCLEOTIDE SEQUENCE [LARGE SCALE GENOMIC DNA]</scope>
    <source>
        <strain evidence="2">sbr112.9</strain>
    </source>
</reference>
<name>A0A2P4YVN1_9STRA</name>
<proteinExistence type="predicted"/>
<organism evidence="1 2">
    <name type="scientific">Phytophthora palmivora</name>
    <dbReference type="NCBI Taxonomy" id="4796"/>
    <lineage>
        <taxon>Eukaryota</taxon>
        <taxon>Sar</taxon>
        <taxon>Stramenopiles</taxon>
        <taxon>Oomycota</taxon>
        <taxon>Peronosporomycetes</taxon>
        <taxon>Peronosporales</taxon>
        <taxon>Peronosporaceae</taxon>
        <taxon>Phytophthora</taxon>
    </lineage>
</organism>
<comment type="caution">
    <text evidence="1">The sequence shown here is derived from an EMBL/GenBank/DDBJ whole genome shotgun (WGS) entry which is preliminary data.</text>
</comment>
<gene>
    <name evidence="1" type="ORF">PHPALM_123</name>
</gene>
<evidence type="ECO:0000313" key="1">
    <source>
        <dbReference type="EMBL" id="POM81852.1"/>
    </source>
</evidence>
<dbReference type="Proteomes" id="UP000237271">
    <property type="component" value="Unassembled WGS sequence"/>
</dbReference>
<sequence>MVDRSHKTLRGMLKSMMKESGLPTSFWNRAYSNAINGIPYEAMWNRTPDIHHLQKLGALAYVHIKDSYLDTGRNSSDAEYIFLLKEQSNTVPKSL</sequence>
<protein>
    <submittedName>
        <fullName evidence="1">Copiatype Polyprotein</fullName>
    </submittedName>
</protein>
<accession>A0A2P4YVN1</accession>